<dbReference type="OrthoDB" id="9090at10239"/>
<protein>
    <submittedName>
        <fullName evidence="1">Phage protein</fullName>
    </submittedName>
</protein>
<dbReference type="GeneID" id="40075138"/>
<reference evidence="1 2" key="1">
    <citation type="submission" date="2017-01" db="EMBL/GenBank/DDBJ databases">
        <title>Complete Genome Sequence of Vibrio Parahaemolyticus Bacteriophage pTD1.</title>
        <authorList>
            <person name="Midorikawa Y."/>
            <person name="Sano M."/>
        </authorList>
    </citation>
    <scope>NUCLEOTIDE SEQUENCE [LARGE SCALE GENOMIC DNA]</scope>
    <source>
        <strain evidence="1">PTD1</strain>
    </source>
</reference>
<dbReference type="RefSeq" id="YP_009599409.1">
    <property type="nucleotide sequence ID" value="NC_041916.1"/>
</dbReference>
<dbReference type="KEGG" id="vg:40075138"/>
<dbReference type="EMBL" id="AP017972">
    <property type="protein sequence ID" value="BAW98331.1"/>
    <property type="molecule type" value="Genomic_DNA"/>
</dbReference>
<dbReference type="Proteomes" id="UP000221243">
    <property type="component" value="Segment"/>
</dbReference>
<evidence type="ECO:0000313" key="2">
    <source>
        <dbReference type="Proteomes" id="UP000221243"/>
    </source>
</evidence>
<organism evidence="1 2">
    <name type="scientific">Vibrio phage pTD1</name>
    <dbReference type="NCBI Taxonomy" id="1938577"/>
    <lineage>
        <taxon>Viruses</taxon>
        <taxon>Duplodnaviria</taxon>
        <taxon>Heunggongvirae</taxon>
        <taxon>Uroviricota</taxon>
        <taxon>Caudoviricetes</taxon>
        <taxon>Chimalliviridae</taxon>
        <taxon>Gorgonvirinae</taxon>
        <taxon>Tidunavirus</taxon>
        <taxon>Tidunavirus pTD1</taxon>
    </lineage>
</organism>
<evidence type="ECO:0000313" key="1">
    <source>
        <dbReference type="EMBL" id="BAW98331.1"/>
    </source>
</evidence>
<name>A0A1Q2U314_9CAUD</name>
<accession>A0A1Q2U314</accession>
<keyword evidence="2" id="KW-1185">Reference proteome</keyword>
<sequence>MRELGELGMSYGTSMAFETEEAKHAIPLADTLLINLRTLVRNVHNAYSSDDPLANDMDSLSAALLEDVKIIASSLAEISPRKAVHVEIYYPSYKSMKSKFPHADLWAPRTDKQKTLNALLEGVAKAFIKEYPSLVTLTDCGMPDFKGKGLVITHHVVDLVLTDAWSRLNLLESQTGAVKPYLMWYTKLTGSGNENIPLNRMTIQVFGDKSTNFFGQKAGIKKLVKDLAEKANWTSATTPQRCRNSISTYLTGVDQKGLLLFW</sequence>
<proteinExistence type="predicted"/>